<dbReference type="PROSITE" id="PS50943">
    <property type="entry name" value="HTH_CROC1"/>
    <property type="match status" value="1"/>
</dbReference>
<feature type="domain" description="HTH cro/C1-type" evidence="1">
    <location>
        <begin position="18"/>
        <end position="78"/>
    </location>
</feature>
<dbReference type="EMBL" id="JAPJDO010000002">
    <property type="protein sequence ID" value="MCX2935698.1"/>
    <property type="molecule type" value="Genomic_DNA"/>
</dbReference>
<comment type="caution">
    <text evidence="2">The sequence shown here is derived from an EMBL/GenBank/DDBJ whole genome shotgun (WGS) entry which is preliminary data.</text>
</comment>
<dbReference type="Gene3D" id="1.10.260.40">
    <property type="entry name" value="lambda repressor-like DNA-binding domains"/>
    <property type="match status" value="1"/>
</dbReference>
<dbReference type="InterPro" id="IPR010982">
    <property type="entry name" value="Lambda_DNA-bd_dom_sf"/>
</dbReference>
<keyword evidence="3" id="KW-1185">Reference proteome</keyword>
<dbReference type="RefSeq" id="WP_265995071.1">
    <property type="nucleotide sequence ID" value="NZ_JAPJDN010000002.1"/>
</dbReference>
<organism evidence="2 3">
    <name type="scientific">Mycobacterium pinniadriaticum</name>
    <dbReference type="NCBI Taxonomy" id="2994102"/>
    <lineage>
        <taxon>Bacteria</taxon>
        <taxon>Bacillati</taxon>
        <taxon>Actinomycetota</taxon>
        <taxon>Actinomycetes</taxon>
        <taxon>Mycobacteriales</taxon>
        <taxon>Mycobacteriaceae</taxon>
        <taxon>Mycobacterium</taxon>
    </lineage>
</organism>
<evidence type="ECO:0000313" key="3">
    <source>
        <dbReference type="Proteomes" id="UP001300745"/>
    </source>
</evidence>
<proteinExistence type="predicted"/>
<name>A0ABT3S9A0_9MYCO</name>
<dbReference type="SMART" id="SM00530">
    <property type="entry name" value="HTH_XRE"/>
    <property type="match status" value="1"/>
</dbReference>
<dbReference type="Pfam" id="PF13560">
    <property type="entry name" value="HTH_31"/>
    <property type="match status" value="1"/>
</dbReference>
<protein>
    <submittedName>
        <fullName evidence="2">Helix-turn-helix transcriptional regulator</fullName>
    </submittedName>
</protein>
<evidence type="ECO:0000259" key="1">
    <source>
        <dbReference type="PROSITE" id="PS50943"/>
    </source>
</evidence>
<dbReference type="SUPFAM" id="SSF47413">
    <property type="entry name" value="lambda repressor-like DNA-binding domains"/>
    <property type="match status" value="1"/>
</dbReference>
<reference evidence="2 3" key="1">
    <citation type="submission" date="2022-11" db="EMBL/GenBank/DDBJ databases">
        <title>Mycobacterium sp. nov.</title>
        <authorList>
            <person name="Papic B."/>
            <person name="Spicic S."/>
            <person name="Duvnjak S."/>
        </authorList>
    </citation>
    <scope>NUCLEOTIDE SEQUENCE [LARGE SCALE GENOMIC DNA]</scope>
    <source>
        <strain evidence="2 3">CVI_P4</strain>
    </source>
</reference>
<dbReference type="Proteomes" id="UP001300745">
    <property type="component" value="Unassembled WGS sequence"/>
</dbReference>
<sequence>MGKEADIGPTALTVADNVRRLRERHGMNYTQLSQRLQSAANWSINAVGIRRIESGDRRVTADDLMALAVALRVSPIALLMPNTEMKGAEVHVTGLPRTFTAEQVWEWLRASEQGYFPVEFESPQAFLTRSWPTWFQEQMCDWLASVDDRYKQMQEKTLQLMALREEE</sequence>
<accession>A0ABT3S9A0</accession>
<evidence type="ECO:0000313" key="2">
    <source>
        <dbReference type="EMBL" id="MCX2935698.1"/>
    </source>
</evidence>
<dbReference type="InterPro" id="IPR001387">
    <property type="entry name" value="Cro/C1-type_HTH"/>
</dbReference>
<gene>
    <name evidence="2" type="ORF">ORI27_03230</name>
</gene>